<organism evidence="5">
    <name type="scientific">Chaetoceros debilis</name>
    <dbReference type="NCBI Taxonomy" id="122233"/>
    <lineage>
        <taxon>Eukaryota</taxon>
        <taxon>Sar</taxon>
        <taxon>Stramenopiles</taxon>
        <taxon>Ochrophyta</taxon>
        <taxon>Bacillariophyta</taxon>
        <taxon>Coscinodiscophyceae</taxon>
        <taxon>Chaetocerotophycidae</taxon>
        <taxon>Chaetocerotales</taxon>
        <taxon>Chaetocerotaceae</taxon>
        <taxon>Chaetoceros</taxon>
    </lineage>
</organism>
<accession>A0A6S8YY72</accession>
<feature type="transmembrane region" description="Helical" evidence="2">
    <location>
        <begin position="307"/>
        <end position="328"/>
    </location>
</feature>
<reference evidence="5" key="1">
    <citation type="submission" date="2021-01" db="EMBL/GenBank/DDBJ databases">
        <authorList>
            <person name="Corre E."/>
            <person name="Pelletier E."/>
            <person name="Niang G."/>
            <person name="Scheremetjew M."/>
            <person name="Finn R."/>
            <person name="Kale V."/>
            <person name="Holt S."/>
            <person name="Cochrane G."/>
            <person name="Meng A."/>
            <person name="Brown T."/>
            <person name="Cohen L."/>
        </authorList>
    </citation>
    <scope>NUCLEOTIDE SEQUENCE</scope>
    <source>
        <strain evidence="5">MM31A-1</strain>
    </source>
</reference>
<evidence type="ECO:0000313" key="3">
    <source>
        <dbReference type="EMBL" id="CAE0477326.1"/>
    </source>
</evidence>
<proteinExistence type="predicted"/>
<sequence>MMRNSFNRKSPPSAKLASTSITLPTVASSDSSDDDDYAKLKDIMEANCKENLPIIVVDPEEEREEYSSEEIASLPKRDFKTRLFISALHSTDNSFWVRTHHTDSTIHALSEVFSHIEDYFEAAYARKSHITAKATVTAGLTELLQMEKDEYCAFATIMGSGLAKNGACTSFEIDNALVKSTKDMDDARKRLVILMDIIFNKIIVRRFLIDGDKVNIFRLVHCLTKGQKNKNSFVYVIFSLLLQACMVYFVAAEVFSTDSVERDPTLAYGLYSLATLGSIFGIFALLPDVINAKTIRRIYGGYGPLQMIDFIVNVVMPLVLVVIGWYLVSIQDNYIDAVIMTTALLFISEIDDQLPALVGLNKEVIVVNYLIREAKIDYNAYQGFSVEDIDNMIGSDVKKSARNLFGGGMQQSTKSRGVDFNDFFITNSIDDHENTMYKPFSVIRSDYGHELDPSDFISHECLLQSVEWRYTDTSKIKPTLSYLRLVKMTGSVVEIDFSNGKRGESFRMDGAFIITHFVTSSTYISTLRLCGSESCSSLLKALDYYSLWELSSDARSMLKKGKK</sequence>
<evidence type="ECO:0000313" key="5">
    <source>
        <dbReference type="EMBL" id="CAE0477329.1"/>
    </source>
</evidence>
<keyword evidence="2" id="KW-0472">Membrane</keyword>
<feature type="transmembrane region" description="Helical" evidence="2">
    <location>
        <begin position="266"/>
        <end position="286"/>
    </location>
</feature>
<evidence type="ECO:0000256" key="2">
    <source>
        <dbReference type="SAM" id="Phobius"/>
    </source>
</evidence>
<keyword evidence="2" id="KW-0812">Transmembrane</keyword>
<feature type="transmembrane region" description="Helical" evidence="2">
    <location>
        <begin position="233"/>
        <end position="251"/>
    </location>
</feature>
<feature type="region of interest" description="Disordered" evidence="1">
    <location>
        <begin position="1"/>
        <end position="34"/>
    </location>
</feature>
<evidence type="ECO:0000313" key="4">
    <source>
        <dbReference type="EMBL" id="CAE0477327.1"/>
    </source>
</evidence>
<gene>
    <name evidence="3" type="ORF">CDEB00056_LOCUS22179</name>
    <name evidence="4" type="ORF">CDEB00056_LOCUS22180</name>
    <name evidence="5" type="ORF">CDEB00056_LOCUS22182</name>
</gene>
<dbReference type="AlphaFoldDB" id="A0A6S8YY72"/>
<name>A0A6S8YY72_9STRA</name>
<protein>
    <submittedName>
        <fullName evidence="5">Uncharacterized protein</fullName>
    </submittedName>
</protein>
<dbReference type="EMBL" id="HBIO01028936">
    <property type="protein sequence ID" value="CAE0477327.1"/>
    <property type="molecule type" value="Transcribed_RNA"/>
</dbReference>
<evidence type="ECO:0000256" key="1">
    <source>
        <dbReference type="SAM" id="MobiDB-lite"/>
    </source>
</evidence>
<dbReference type="EMBL" id="HBIO01028938">
    <property type="protein sequence ID" value="CAE0477329.1"/>
    <property type="molecule type" value="Transcribed_RNA"/>
</dbReference>
<dbReference type="EMBL" id="HBIO01028935">
    <property type="protein sequence ID" value="CAE0477326.1"/>
    <property type="molecule type" value="Transcribed_RNA"/>
</dbReference>
<keyword evidence="2" id="KW-1133">Transmembrane helix</keyword>
<feature type="compositionally biased region" description="Polar residues" evidence="1">
    <location>
        <begin position="1"/>
        <end position="27"/>
    </location>
</feature>